<evidence type="ECO:0000313" key="1">
    <source>
        <dbReference type="EMBL" id="KAK1401855.1"/>
    </source>
</evidence>
<protein>
    <submittedName>
        <fullName evidence="1">Uncharacterized protein</fullName>
    </submittedName>
</protein>
<evidence type="ECO:0000313" key="2">
    <source>
        <dbReference type="Proteomes" id="UP001237642"/>
    </source>
</evidence>
<sequence>MFMEYLLLVTTNWTSPTPSAQGLLFLKKHVNGELYIASFSLDAKHTGVSVIQDSKGSPMFQVLQLLWWTKSNFNPPFVIADENCDQKSLQCALERGEVKYEKFLETGDPGFPWKPPQDEWKSIALG</sequence>
<proteinExistence type="predicted"/>
<comment type="caution">
    <text evidence="1">The sequence shown here is derived from an EMBL/GenBank/DDBJ whole genome shotgun (WGS) entry which is preliminary data.</text>
</comment>
<gene>
    <name evidence="1" type="ORF">POM88_001460</name>
</gene>
<dbReference type="AlphaFoldDB" id="A0AAD8JC66"/>
<dbReference type="Proteomes" id="UP001237642">
    <property type="component" value="Unassembled WGS sequence"/>
</dbReference>
<name>A0AAD8JC66_9APIA</name>
<dbReference type="EMBL" id="JAUIZM010000001">
    <property type="protein sequence ID" value="KAK1401855.1"/>
    <property type="molecule type" value="Genomic_DNA"/>
</dbReference>
<keyword evidence="2" id="KW-1185">Reference proteome</keyword>
<reference evidence="1" key="2">
    <citation type="submission" date="2023-05" db="EMBL/GenBank/DDBJ databases">
        <authorList>
            <person name="Schelkunov M.I."/>
        </authorList>
    </citation>
    <scope>NUCLEOTIDE SEQUENCE</scope>
    <source>
        <strain evidence="1">Hsosn_3</strain>
        <tissue evidence="1">Leaf</tissue>
    </source>
</reference>
<reference evidence="1" key="1">
    <citation type="submission" date="2023-02" db="EMBL/GenBank/DDBJ databases">
        <title>Genome of toxic invasive species Heracleum sosnowskyi carries increased number of genes despite the absence of recent whole-genome duplications.</title>
        <authorList>
            <person name="Schelkunov M."/>
            <person name="Shtratnikova V."/>
            <person name="Makarenko M."/>
            <person name="Klepikova A."/>
            <person name="Omelchenko D."/>
            <person name="Novikova G."/>
            <person name="Obukhova E."/>
            <person name="Bogdanov V."/>
            <person name="Penin A."/>
            <person name="Logacheva M."/>
        </authorList>
    </citation>
    <scope>NUCLEOTIDE SEQUENCE</scope>
    <source>
        <strain evidence="1">Hsosn_3</strain>
        <tissue evidence="1">Leaf</tissue>
    </source>
</reference>
<accession>A0AAD8JC66</accession>
<organism evidence="1 2">
    <name type="scientific">Heracleum sosnowskyi</name>
    <dbReference type="NCBI Taxonomy" id="360622"/>
    <lineage>
        <taxon>Eukaryota</taxon>
        <taxon>Viridiplantae</taxon>
        <taxon>Streptophyta</taxon>
        <taxon>Embryophyta</taxon>
        <taxon>Tracheophyta</taxon>
        <taxon>Spermatophyta</taxon>
        <taxon>Magnoliopsida</taxon>
        <taxon>eudicotyledons</taxon>
        <taxon>Gunneridae</taxon>
        <taxon>Pentapetalae</taxon>
        <taxon>asterids</taxon>
        <taxon>campanulids</taxon>
        <taxon>Apiales</taxon>
        <taxon>Apiaceae</taxon>
        <taxon>Apioideae</taxon>
        <taxon>apioid superclade</taxon>
        <taxon>Tordylieae</taxon>
        <taxon>Tordyliinae</taxon>
        <taxon>Heracleum</taxon>
    </lineage>
</organism>